<organism evidence="1 2">
    <name type="scientific">Streptomyces formicae</name>
    <dbReference type="NCBI Taxonomy" id="1616117"/>
    <lineage>
        <taxon>Bacteria</taxon>
        <taxon>Bacillati</taxon>
        <taxon>Actinomycetota</taxon>
        <taxon>Actinomycetes</taxon>
        <taxon>Kitasatosporales</taxon>
        <taxon>Streptomycetaceae</taxon>
        <taxon>Streptomyces</taxon>
    </lineage>
</organism>
<proteinExistence type="predicted"/>
<name>A0ABY3WTD1_9ACTN</name>
<dbReference type="EMBL" id="CP071872">
    <property type="protein sequence ID" value="UNM13820.1"/>
    <property type="molecule type" value="Genomic_DNA"/>
</dbReference>
<evidence type="ECO:0000313" key="1">
    <source>
        <dbReference type="EMBL" id="UNM13820.1"/>
    </source>
</evidence>
<sequence>MNTETPTIPPETARHVLWLHGADGGYRPGSFTQRLMGAICAADRANTELLRTIYPALVAAIDMAANHDDGIEKLQAIANRKADAA</sequence>
<accession>A0ABY3WTD1</accession>
<dbReference type="Proteomes" id="UP000828924">
    <property type="component" value="Chromosome"/>
</dbReference>
<protein>
    <submittedName>
        <fullName evidence="1">Uncharacterized protein</fullName>
    </submittedName>
</protein>
<keyword evidence="2" id="KW-1185">Reference proteome</keyword>
<reference evidence="1 2" key="1">
    <citation type="submission" date="2021-03" db="EMBL/GenBank/DDBJ databases">
        <title>Complete genome of Streptomyces formicae strain 1H-GS9 (DSM 100524).</title>
        <authorList>
            <person name="Atanasov K.E."/>
            <person name="Altabella T."/>
            <person name="Ferrer A."/>
        </authorList>
    </citation>
    <scope>NUCLEOTIDE SEQUENCE [LARGE SCALE GENOMIC DNA]</scope>
    <source>
        <strain evidence="1 2">1H-GS9</strain>
    </source>
</reference>
<dbReference type="RefSeq" id="WP_242332744.1">
    <property type="nucleotide sequence ID" value="NZ_CP071872.1"/>
</dbReference>
<evidence type="ECO:0000313" key="2">
    <source>
        <dbReference type="Proteomes" id="UP000828924"/>
    </source>
</evidence>
<gene>
    <name evidence="1" type="ORF">J4032_22260</name>
</gene>